<gene>
    <name evidence="2" type="ORF">BEMITA_LOCUS12248</name>
</gene>
<evidence type="ECO:0000313" key="3">
    <source>
        <dbReference type="Proteomes" id="UP001152759"/>
    </source>
</evidence>
<dbReference type="AlphaFoldDB" id="A0A9P0AMF9"/>
<feature type="transmembrane region" description="Helical" evidence="1">
    <location>
        <begin position="429"/>
        <end position="449"/>
    </location>
</feature>
<accession>A0A9P0AMF9</accession>
<evidence type="ECO:0008006" key="4">
    <source>
        <dbReference type="Google" id="ProtNLM"/>
    </source>
</evidence>
<reference evidence="2" key="1">
    <citation type="submission" date="2021-12" db="EMBL/GenBank/DDBJ databases">
        <authorList>
            <person name="King R."/>
        </authorList>
    </citation>
    <scope>NUCLEOTIDE SEQUENCE</scope>
</reference>
<evidence type="ECO:0000256" key="1">
    <source>
        <dbReference type="SAM" id="Phobius"/>
    </source>
</evidence>
<keyword evidence="1" id="KW-0812">Transmembrane</keyword>
<feature type="transmembrane region" description="Helical" evidence="1">
    <location>
        <begin position="388"/>
        <end position="408"/>
    </location>
</feature>
<dbReference type="Proteomes" id="UP001152759">
    <property type="component" value="Chromosome 7"/>
</dbReference>
<protein>
    <recommendedName>
        <fullName evidence="4">Ionotropic receptor</fullName>
    </recommendedName>
</protein>
<name>A0A9P0AMF9_BEMTA</name>
<dbReference type="EMBL" id="OU963868">
    <property type="protein sequence ID" value="CAH0393893.1"/>
    <property type="molecule type" value="Genomic_DNA"/>
</dbReference>
<feature type="transmembrane region" description="Helical" evidence="1">
    <location>
        <begin position="461"/>
        <end position="481"/>
    </location>
</feature>
<keyword evidence="1" id="KW-0472">Membrane</keyword>
<organism evidence="2 3">
    <name type="scientific">Bemisia tabaci</name>
    <name type="common">Sweetpotato whitefly</name>
    <name type="synonym">Aleurodes tabaci</name>
    <dbReference type="NCBI Taxonomy" id="7038"/>
    <lineage>
        <taxon>Eukaryota</taxon>
        <taxon>Metazoa</taxon>
        <taxon>Ecdysozoa</taxon>
        <taxon>Arthropoda</taxon>
        <taxon>Hexapoda</taxon>
        <taxon>Insecta</taxon>
        <taxon>Pterygota</taxon>
        <taxon>Neoptera</taxon>
        <taxon>Paraneoptera</taxon>
        <taxon>Hemiptera</taxon>
        <taxon>Sternorrhyncha</taxon>
        <taxon>Aleyrodoidea</taxon>
        <taxon>Aleyrodidae</taxon>
        <taxon>Aleyrodinae</taxon>
        <taxon>Bemisia</taxon>
    </lineage>
</organism>
<keyword evidence="3" id="KW-1185">Reference proteome</keyword>
<evidence type="ECO:0000313" key="2">
    <source>
        <dbReference type="EMBL" id="CAH0393893.1"/>
    </source>
</evidence>
<proteinExistence type="predicted"/>
<keyword evidence="1" id="KW-1133">Transmembrane helix</keyword>
<sequence length="549" mass="63053">MKPLTLSVFNVCYEIAQTQEPKALHVVNFNADPEIPTLIQQFHESSLQTISISHHSMFTYSVVYNYNKIMVFSLNDVSEILSLIFDSISKTSPTLVNHMTKSKFRALSNNSVAERYDQEHQNLQSLPRYCVIVDGHYLHPEGREFCDEEVRITSGELNDDSILTDAIFNSTRSLYTNEIWNTRSYLIFIVRSDILPLNNSSQNMMGELIFCFKFFWRSFKSRKSIICHSGGCDRYDPFTETIVTLKDATYEGFFDFSLENMHKKSVGVFHTVNSEHVRAMGLGTWDIWLLILPFIFKHLEKSINCTIKMHNERIVSYLEKTNAPYISVNDDFGFKFDADLQIFDLGAPLTGTDYSKLHLSPTIGSTALCIATPHSEYVPQSLVIFKSYMPVVWVFILITIILFVWAQYVFQYAQCEVFHRIYSEAEVDLYRSTSPFLTVLAFFLCGSPPTLLLGRLYTGKILFVIFSFSVIIITTGFLSVMTKFLSNRVSYPKIDTLKALEQSDLFIQTNALSATLDIFSQQEQSESLKAKLIDTLHRDSNESFNRTRK</sequence>